<evidence type="ECO:0000313" key="2">
    <source>
        <dbReference type="EMBL" id="OAD21818.1"/>
    </source>
</evidence>
<reference evidence="2 3" key="1">
    <citation type="submission" date="2016-05" db="EMBL/GenBank/DDBJ databases">
        <title>Single-cell genome of chain-forming Candidatus Thiomargarita nelsonii and comparison to other large sulfur-oxidizing bacteria.</title>
        <authorList>
            <person name="Winkel M."/>
            <person name="Salman V."/>
            <person name="Woyke T."/>
            <person name="Schulz-Vogt H."/>
            <person name="Richter M."/>
            <person name="Flood B."/>
            <person name="Bailey J."/>
            <person name="Amann R."/>
            <person name="Mussmann M."/>
        </authorList>
    </citation>
    <scope>NUCLEOTIDE SEQUENCE [LARGE SCALE GENOMIC DNA]</scope>
    <source>
        <strain evidence="2 3">THI036</strain>
    </source>
</reference>
<evidence type="ECO:0000259" key="1">
    <source>
        <dbReference type="Pfam" id="PF13655"/>
    </source>
</evidence>
<comment type="caution">
    <text evidence="2">The sequence shown here is derived from an EMBL/GenBank/DDBJ whole genome shotgun (WGS) entry which is preliminary data.</text>
</comment>
<dbReference type="EMBL" id="LUTY01001373">
    <property type="protein sequence ID" value="OAD21818.1"/>
    <property type="molecule type" value="Genomic_DNA"/>
</dbReference>
<proteinExistence type="predicted"/>
<feature type="domain" description="Reverse transcriptase N-terminal" evidence="1">
    <location>
        <begin position="43"/>
        <end position="85"/>
    </location>
</feature>
<protein>
    <recommendedName>
        <fullName evidence="1">Reverse transcriptase N-terminal domain-containing protein</fullName>
    </recommendedName>
</protein>
<evidence type="ECO:0000313" key="3">
    <source>
        <dbReference type="Proteomes" id="UP000076962"/>
    </source>
</evidence>
<sequence length="102" mass="12379">MNILWQYPYPDCVFKSHGSTLNKTYSDSLRHESVEFVMAKWDWDKLVWGKVRRLVFNLQKRIYKATKSGMYSKAKSLMYLLHRPFLLNCPQLHYFKIQTHLY</sequence>
<gene>
    <name evidence="2" type="ORF">THIOM_002412</name>
</gene>
<dbReference type="Pfam" id="PF13655">
    <property type="entry name" value="RVT_N"/>
    <property type="match status" value="1"/>
</dbReference>
<dbReference type="InterPro" id="IPR025960">
    <property type="entry name" value="RVT_N"/>
</dbReference>
<name>A0A176S1L2_9GAMM</name>
<keyword evidence="3" id="KW-1185">Reference proteome</keyword>
<organism evidence="2 3">
    <name type="scientific">Candidatus Thiomargarita nelsonii</name>
    <dbReference type="NCBI Taxonomy" id="1003181"/>
    <lineage>
        <taxon>Bacteria</taxon>
        <taxon>Pseudomonadati</taxon>
        <taxon>Pseudomonadota</taxon>
        <taxon>Gammaproteobacteria</taxon>
        <taxon>Thiotrichales</taxon>
        <taxon>Thiotrichaceae</taxon>
        <taxon>Thiomargarita</taxon>
    </lineage>
</organism>
<accession>A0A176S1L2</accession>
<dbReference type="Proteomes" id="UP000076962">
    <property type="component" value="Unassembled WGS sequence"/>
</dbReference>
<dbReference type="AlphaFoldDB" id="A0A176S1L2"/>